<dbReference type="NCBIfam" id="TIGR01854">
    <property type="entry name" value="lipid_A_lpxH"/>
    <property type="match status" value="1"/>
</dbReference>
<comment type="caution">
    <text evidence="12">The sequence shown here is derived from an EMBL/GenBank/DDBJ whole genome shotgun (WGS) entry which is preliminary data.</text>
</comment>
<feature type="binding site" evidence="10">
    <location>
        <position position="168"/>
    </location>
    <ligand>
        <name>substrate</name>
    </ligand>
</feature>
<comment type="function">
    <text evidence="10">Hydrolyzes the pyrophosphate bond of UDP-2,3-diacylglucosamine to yield 2,3-diacylglucosamine 1-phosphate (lipid X) and UMP by catalyzing the attack of water at the alpha-P atom. Involved in the biosynthesis of lipid A, a phosphorylated glycolipid that anchors the lipopolysaccharide to the outer membrane of the cell.</text>
</comment>
<evidence type="ECO:0000256" key="3">
    <source>
        <dbReference type="ARBA" id="ARBA00022519"/>
    </source>
</evidence>
<evidence type="ECO:0000256" key="2">
    <source>
        <dbReference type="ARBA" id="ARBA00022516"/>
    </source>
</evidence>
<feature type="binding site" evidence="10">
    <location>
        <position position="123"/>
    </location>
    <ligand>
        <name>substrate</name>
    </ligand>
</feature>
<dbReference type="EMBL" id="JBAKAZ010000011">
    <property type="protein sequence ID" value="MEL0628904.1"/>
    <property type="molecule type" value="Genomic_DNA"/>
</dbReference>
<keyword evidence="2 10" id="KW-0444">Lipid biosynthesis</keyword>
<keyword evidence="13" id="KW-1185">Reference proteome</keyword>
<protein>
    <recommendedName>
        <fullName evidence="10">UDP-2,3-diacylglucosamine hydrolase</fullName>
        <ecNumber evidence="10">3.6.1.54</ecNumber>
    </recommendedName>
    <alternativeName>
        <fullName evidence="10">UDP-2,3-diacylglucosamine diphosphatase</fullName>
    </alternativeName>
</protein>
<keyword evidence="9 10" id="KW-0464">Manganese</keyword>
<feature type="binding site" evidence="10">
    <location>
        <position position="80"/>
    </location>
    <ligand>
        <name>Mn(2+)</name>
        <dbReference type="ChEBI" id="CHEBI:29035"/>
        <label>2</label>
    </ligand>
</feature>
<keyword evidence="4 10" id="KW-0441">Lipid A biosynthesis</keyword>
<feature type="binding site" evidence="10">
    <location>
        <position position="8"/>
    </location>
    <ligand>
        <name>Mn(2+)</name>
        <dbReference type="ChEBI" id="CHEBI:29035"/>
        <label>1</label>
    </ligand>
</feature>
<comment type="subcellular location">
    <subcellularLocation>
        <location evidence="10">Cell inner membrane</location>
        <topology evidence="10">Peripheral membrane protein</topology>
        <orientation evidence="10">Cytoplasmic side</orientation>
    </subcellularLocation>
</comment>
<name>A0ABU9GNS6_9GAMM</name>
<feature type="binding site" evidence="10">
    <location>
        <position position="196"/>
    </location>
    <ligand>
        <name>substrate</name>
    </ligand>
</feature>
<keyword evidence="1 10" id="KW-1003">Cell membrane</keyword>
<gene>
    <name evidence="10" type="primary">lpxH</name>
    <name evidence="12" type="ORF">V6256_04705</name>
</gene>
<feature type="binding site" evidence="10">
    <location>
        <position position="198"/>
    </location>
    <ligand>
        <name>Mn(2+)</name>
        <dbReference type="ChEBI" id="CHEBI:29035"/>
        <label>1</label>
    </ligand>
</feature>
<keyword evidence="7 10" id="KW-0443">Lipid metabolism</keyword>
<proteinExistence type="inferred from homology"/>
<comment type="pathway">
    <text evidence="10">Glycolipid biosynthesis; lipid IV(A) biosynthesis; lipid IV(A) from (3R)-3-hydroxytetradecanoyl-[acyl-carrier-protein] and UDP-N-acetyl-alpha-D-glucosamine: step 4/6.</text>
</comment>
<dbReference type="InterPro" id="IPR029052">
    <property type="entry name" value="Metallo-depent_PP-like"/>
</dbReference>
<dbReference type="GO" id="GO:0016787">
    <property type="term" value="F:hydrolase activity"/>
    <property type="evidence" value="ECO:0007669"/>
    <property type="project" value="UniProtKB-KW"/>
</dbReference>
<dbReference type="RefSeq" id="WP_341596919.1">
    <property type="nucleotide sequence ID" value="NZ_JBAKAZ010000011.1"/>
</dbReference>
<dbReference type="PANTHER" id="PTHR34990">
    <property type="entry name" value="UDP-2,3-DIACYLGLUCOSAMINE HYDROLASE-RELATED"/>
    <property type="match status" value="1"/>
</dbReference>
<dbReference type="Pfam" id="PF00149">
    <property type="entry name" value="Metallophos"/>
    <property type="match status" value="1"/>
</dbReference>
<evidence type="ECO:0000256" key="9">
    <source>
        <dbReference type="ARBA" id="ARBA00023211"/>
    </source>
</evidence>
<dbReference type="SUPFAM" id="SSF56300">
    <property type="entry name" value="Metallo-dependent phosphatases"/>
    <property type="match status" value="1"/>
</dbReference>
<dbReference type="Gene3D" id="3.60.21.10">
    <property type="match status" value="1"/>
</dbReference>
<organism evidence="12 13">
    <name type="scientific">Psychromonas aquatilis</name>
    <dbReference type="NCBI Taxonomy" id="2005072"/>
    <lineage>
        <taxon>Bacteria</taxon>
        <taxon>Pseudomonadati</taxon>
        <taxon>Pseudomonadota</taxon>
        <taxon>Gammaproteobacteria</taxon>
        <taxon>Alteromonadales</taxon>
        <taxon>Psychromonadaceae</taxon>
        <taxon>Psychromonas</taxon>
    </lineage>
</organism>
<evidence type="ECO:0000256" key="1">
    <source>
        <dbReference type="ARBA" id="ARBA00022475"/>
    </source>
</evidence>
<keyword evidence="5 10" id="KW-0479">Metal-binding</keyword>
<keyword evidence="8 10" id="KW-0472">Membrane</keyword>
<comment type="catalytic activity">
    <reaction evidence="10">
        <text>UDP-2-N,3-O-bis[(3R)-3-hydroxytetradecanoyl]-alpha-D-glucosamine + H2O = 2-N,3-O-bis[(3R)-3-hydroxytetradecanoyl]-alpha-D-glucosaminyl 1-phosphate + UMP + 2 H(+)</text>
        <dbReference type="Rhea" id="RHEA:25213"/>
        <dbReference type="ChEBI" id="CHEBI:15377"/>
        <dbReference type="ChEBI" id="CHEBI:15378"/>
        <dbReference type="ChEBI" id="CHEBI:57865"/>
        <dbReference type="ChEBI" id="CHEBI:57957"/>
        <dbReference type="ChEBI" id="CHEBI:78847"/>
        <dbReference type="EC" id="3.6.1.54"/>
    </reaction>
</comment>
<comment type="cofactor">
    <cofactor evidence="10">
        <name>Mn(2+)</name>
        <dbReference type="ChEBI" id="CHEBI:29035"/>
    </cofactor>
    <text evidence="10">Binds 2 Mn(2+) ions per subunit in a binuclear metal center.</text>
</comment>
<feature type="binding site" evidence="10">
    <location>
        <position position="41"/>
    </location>
    <ligand>
        <name>Mn(2+)</name>
        <dbReference type="ChEBI" id="CHEBI:29035"/>
        <label>1</label>
    </ligand>
</feature>
<evidence type="ECO:0000313" key="12">
    <source>
        <dbReference type="EMBL" id="MEL0628904.1"/>
    </source>
</evidence>
<comment type="similarity">
    <text evidence="10">Belongs to the LpxH family.</text>
</comment>
<dbReference type="CDD" id="cd07398">
    <property type="entry name" value="MPP_YbbF-LpxH"/>
    <property type="match status" value="1"/>
</dbReference>
<dbReference type="NCBIfam" id="NF003743">
    <property type="entry name" value="PRK05340.1"/>
    <property type="match status" value="1"/>
</dbReference>
<evidence type="ECO:0000256" key="7">
    <source>
        <dbReference type="ARBA" id="ARBA00023098"/>
    </source>
</evidence>
<evidence type="ECO:0000259" key="11">
    <source>
        <dbReference type="Pfam" id="PF00149"/>
    </source>
</evidence>
<dbReference type="InterPro" id="IPR004843">
    <property type="entry name" value="Calcineurin-like_PHP"/>
</dbReference>
<dbReference type="InterPro" id="IPR043461">
    <property type="entry name" value="LpxH-like"/>
</dbReference>
<evidence type="ECO:0000313" key="13">
    <source>
        <dbReference type="Proteomes" id="UP001369082"/>
    </source>
</evidence>
<feature type="binding site" evidence="10">
    <location>
        <begin position="80"/>
        <end position="81"/>
    </location>
    <ligand>
        <name>substrate</name>
    </ligand>
</feature>
<feature type="domain" description="Calcineurin-like phosphoesterase" evidence="11">
    <location>
        <begin position="1"/>
        <end position="199"/>
    </location>
</feature>
<evidence type="ECO:0000256" key="8">
    <source>
        <dbReference type="ARBA" id="ARBA00023136"/>
    </source>
</evidence>
<feature type="binding site" evidence="10">
    <location>
        <position position="161"/>
    </location>
    <ligand>
        <name>substrate</name>
    </ligand>
</feature>
<dbReference type="PANTHER" id="PTHR34990:SF1">
    <property type="entry name" value="UDP-2,3-DIACYLGLUCOSAMINE HYDROLASE"/>
    <property type="match status" value="1"/>
</dbReference>
<evidence type="ECO:0000256" key="6">
    <source>
        <dbReference type="ARBA" id="ARBA00022801"/>
    </source>
</evidence>
<sequence>MRTLFIADLHLSEKNRHITDALFAFLDKEATNAETLYILGDMFEVWIGDDEHTPLMDEVAQKLTQFSEKNNIKIFYIHGNRDFMVGKRYLKQSSMTLLPEHCEIDLYGTKTLILHGDTLCLADKNYQRMRKVIHNPIMQFIFNALPLKFRKRIGWKIRSASQSKKVYKDNNIMGVTESEVIRLMELHGVQRMIHGHTHQAYTHNIVVNDQPAQRIDVGDWYTNLSFVEASHEGVNLVVLPINYYQQ</sequence>
<evidence type="ECO:0000256" key="5">
    <source>
        <dbReference type="ARBA" id="ARBA00022723"/>
    </source>
</evidence>
<keyword evidence="6 10" id="KW-0378">Hydrolase</keyword>
<accession>A0ABU9GNS6</accession>
<feature type="binding site" evidence="10">
    <location>
        <position position="165"/>
    </location>
    <ligand>
        <name>substrate</name>
    </ligand>
</feature>
<feature type="binding site" evidence="10">
    <location>
        <position position="41"/>
    </location>
    <ligand>
        <name>Mn(2+)</name>
        <dbReference type="ChEBI" id="CHEBI:29035"/>
        <label>2</label>
    </ligand>
</feature>
<feature type="binding site" evidence="10">
    <location>
        <position position="196"/>
    </location>
    <ligand>
        <name>Mn(2+)</name>
        <dbReference type="ChEBI" id="CHEBI:29035"/>
        <label>2</label>
    </ligand>
</feature>
<keyword evidence="3 10" id="KW-0997">Cell inner membrane</keyword>
<evidence type="ECO:0000256" key="4">
    <source>
        <dbReference type="ARBA" id="ARBA00022556"/>
    </source>
</evidence>
<dbReference type="EC" id="3.6.1.54" evidence="10"/>
<dbReference type="InterPro" id="IPR010138">
    <property type="entry name" value="UDP-diacylglucosamine_Hdrlase"/>
</dbReference>
<feature type="binding site" evidence="10">
    <location>
        <position position="115"/>
    </location>
    <ligand>
        <name>Mn(2+)</name>
        <dbReference type="ChEBI" id="CHEBI:29035"/>
        <label>2</label>
    </ligand>
</feature>
<dbReference type="HAMAP" id="MF_00575">
    <property type="entry name" value="LpxH"/>
    <property type="match status" value="1"/>
</dbReference>
<reference evidence="12 13" key="1">
    <citation type="submission" date="2024-02" db="EMBL/GenBank/DDBJ databases">
        <title>Bacteria isolated from the canopy kelp, Nereocystis luetkeana.</title>
        <authorList>
            <person name="Pfister C.A."/>
            <person name="Younker I.T."/>
            <person name="Light S.H."/>
        </authorList>
    </citation>
    <scope>NUCLEOTIDE SEQUENCE [LARGE SCALE GENOMIC DNA]</scope>
    <source>
        <strain evidence="12 13">TI.1.05</strain>
    </source>
</reference>
<feature type="binding site" evidence="10">
    <location>
        <position position="10"/>
    </location>
    <ligand>
        <name>Mn(2+)</name>
        <dbReference type="ChEBI" id="CHEBI:29035"/>
        <label>1</label>
    </ligand>
</feature>
<evidence type="ECO:0000256" key="10">
    <source>
        <dbReference type="HAMAP-Rule" id="MF_00575"/>
    </source>
</evidence>
<dbReference type="Proteomes" id="UP001369082">
    <property type="component" value="Unassembled WGS sequence"/>
</dbReference>